<comment type="caution">
    <text evidence="4">The sequence shown here is derived from an EMBL/GenBank/DDBJ whole genome shotgun (WGS) entry which is preliminary data.</text>
</comment>
<reference evidence="4" key="1">
    <citation type="submission" date="2019-07" db="EMBL/GenBank/DDBJ databases">
        <authorList>
            <person name="Dittberner H."/>
        </authorList>
    </citation>
    <scope>NUCLEOTIDE SEQUENCE [LARGE SCALE GENOMIC DNA]</scope>
</reference>
<evidence type="ECO:0000256" key="1">
    <source>
        <dbReference type="ARBA" id="ARBA00009995"/>
    </source>
</evidence>
<dbReference type="PANTHER" id="PTHR48047:SF88">
    <property type="entry name" value="UDP-GLYCOSYLTRANSFERASE 73C1"/>
    <property type="match status" value="1"/>
</dbReference>
<evidence type="ECO:0000313" key="4">
    <source>
        <dbReference type="EMBL" id="VVB02377.1"/>
    </source>
</evidence>
<keyword evidence="2" id="KW-0328">Glycosyltransferase</keyword>
<dbReference type="CDD" id="cd03784">
    <property type="entry name" value="GT1_Gtf-like"/>
    <property type="match status" value="1"/>
</dbReference>
<dbReference type="PANTHER" id="PTHR48047">
    <property type="entry name" value="GLYCOSYLTRANSFERASE"/>
    <property type="match status" value="1"/>
</dbReference>
<protein>
    <recommendedName>
        <fullName evidence="6">UDP-glycosyltransferases domain-containing protein</fullName>
    </recommendedName>
</protein>
<dbReference type="EMBL" id="CABITT030000004">
    <property type="protein sequence ID" value="VVB02377.1"/>
    <property type="molecule type" value="Genomic_DNA"/>
</dbReference>
<dbReference type="InterPro" id="IPR002213">
    <property type="entry name" value="UDP_glucos_trans"/>
</dbReference>
<evidence type="ECO:0008006" key="6">
    <source>
        <dbReference type="Google" id="ProtNLM"/>
    </source>
</evidence>
<sequence length="263" mass="29714">MEECSPINLFTYMSLSSIRKYSIFLYSNIKWLDSKEEGSVLYVCLGSICDLPLSQLKEIGLGFEESQRPFIWVIRGWEENNELVEWISKSGFKERIKERGLLIRGWSPQMLILSHPAVGGFLTHCGWNSTLERITSGVPLLTWLLFGDQFCNEKLVVQVLKAGVSVGVEEVMKFGEEEKIGVLVDKEGVKKVVEGLMSDSDDAAKGRRRRAKEIGESAHKAVEEGGSSHANISFLLQDIMQHVKSNPRIDYIILYSNEFHAIL</sequence>
<dbReference type="Pfam" id="PF00201">
    <property type="entry name" value="UDPGT"/>
    <property type="match status" value="1"/>
</dbReference>
<keyword evidence="5" id="KW-1185">Reference proteome</keyword>
<dbReference type="SUPFAM" id="SSF53756">
    <property type="entry name" value="UDP-Glycosyltransferase/glycogen phosphorylase"/>
    <property type="match status" value="1"/>
</dbReference>
<name>A0A565BL74_9BRAS</name>
<gene>
    <name evidence="4" type="ORF">ANE_LOCUS12821</name>
</gene>
<evidence type="ECO:0000256" key="2">
    <source>
        <dbReference type="ARBA" id="ARBA00022676"/>
    </source>
</evidence>
<evidence type="ECO:0000256" key="3">
    <source>
        <dbReference type="ARBA" id="ARBA00022679"/>
    </source>
</evidence>
<keyword evidence="3" id="KW-0808">Transferase</keyword>
<dbReference type="OrthoDB" id="5835829at2759"/>
<organism evidence="4 5">
    <name type="scientific">Arabis nemorensis</name>
    <dbReference type="NCBI Taxonomy" id="586526"/>
    <lineage>
        <taxon>Eukaryota</taxon>
        <taxon>Viridiplantae</taxon>
        <taxon>Streptophyta</taxon>
        <taxon>Embryophyta</taxon>
        <taxon>Tracheophyta</taxon>
        <taxon>Spermatophyta</taxon>
        <taxon>Magnoliopsida</taxon>
        <taxon>eudicotyledons</taxon>
        <taxon>Gunneridae</taxon>
        <taxon>Pentapetalae</taxon>
        <taxon>rosids</taxon>
        <taxon>malvids</taxon>
        <taxon>Brassicales</taxon>
        <taxon>Brassicaceae</taxon>
        <taxon>Arabideae</taxon>
        <taxon>Arabis</taxon>
    </lineage>
</organism>
<dbReference type="AlphaFoldDB" id="A0A565BL74"/>
<dbReference type="Gene3D" id="3.40.50.2000">
    <property type="entry name" value="Glycogen Phosphorylase B"/>
    <property type="match status" value="1"/>
</dbReference>
<comment type="similarity">
    <text evidence="1">Belongs to the UDP-glycosyltransferase family.</text>
</comment>
<dbReference type="FunFam" id="3.40.50.2000:FF:000047">
    <property type="entry name" value="Glycosyltransferase"/>
    <property type="match status" value="1"/>
</dbReference>
<evidence type="ECO:0000313" key="5">
    <source>
        <dbReference type="Proteomes" id="UP000489600"/>
    </source>
</evidence>
<dbReference type="GO" id="GO:0035251">
    <property type="term" value="F:UDP-glucosyltransferase activity"/>
    <property type="evidence" value="ECO:0007669"/>
    <property type="project" value="TreeGrafter"/>
</dbReference>
<accession>A0A565BL74</accession>
<proteinExistence type="inferred from homology"/>
<dbReference type="Proteomes" id="UP000489600">
    <property type="component" value="Unassembled WGS sequence"/>
</dbReference>